<dbReference type="PANTHER" id="PTHR31889">
    <property type="entry name" value="FUCOSYLTRANSFERASE 2-RELATED"/>
    <property type="match status" value="1"/>
</dbReference>
<protein>
    <recommendedName>
        <fullName evidence="7">Fucosyltransferase</fullName>
        <ecNumber evidence="7">2.4.1.-</ecNumber>
    </recommendedName>
</protein>
<reference evidence="8 9" key="1">
    <citation type="journal article" date="2018" name="Mol. Plant">
        <title>The genome of Artemisia annua provides insight into the evolution of Asteraceae family and artemisinin biosynthesis.</title>
        <authorList>
            <person name="Shen Q."/>
            <person name="Zhang L."/>
            <person name="Liao Z."/>
            <person name="Wang S."/>
            <person name="Yan T."/>
            <person name="Shi P."/>
            <person name="Liu M."/>
            <person name="Fu X."/>
            <person name="Pan Q."/>
            <person name="Wang Y."/>
            <person name="Lv Z."/>
            <person name="Lu X."/>
            <person name="Zhang F."/>
            <person name="Jiang W."/>
            <person name="Ma Y."/>
            <person name="Chen M."/>
            <person name="Hao X."/>
            <person name="Li L."/>
            <person name="Tang Y."/>
            <person name="Lv G."/>
            <person name="Zhou Y."/>
            <person name="Sun X."/>
            <person name="Brodelius P.E."/>
            <person name="Rose J.K.C."/>
            <person name="Tang K."/>
        </authorList>
    </citation>
    <scope>NUCLEOTIDE SEQUENCE [LARGE SCALE GENOMIC DNA]</scope>
    <source>
        <strain evidence="9">cv. Huhao1</strain>
        <tissue evidence="8">Leaf</tissue>
    </source>
</reference>
<dbReference type="InterPro" id="IPR004938">
    <property type="entry name" value="XG_FTase"/>
</dbReference>
<name>A0A2U1LKD8_ARTAN</name>
<dbReference type="GO" id="GO:0009969">
    <property type="term" value="P:xyloglucan biosynthetic process"/>
    <property type="evidence" value="ECO:0007669"/>
    <property type="project" value="TreeGrafter"/>
</dbReference>
<organism evidence="8 9">
    <name type="scientific">Artemisia annua</name>
    <name type="common">Sweet wormwood</name>
    <dbReference type="NCBI Taxonomy" id="35608"/>
    <lineage>
        <taxon>Eukaryota</taxon>
        <taxon>Viridiplantae</taxon>
        <taxon>Streptophyta</taxon>
        <taxon>Embryophyta</taxon>
        <taxon>Tracheophyta</taxon>
        <taxon>Spermatophyta</taxon>
        <taxon>Magnoliopsida</taxon>
        <taxon>eudicotyledons</taxon>
        <taxon>Gunneridae</taxon>
        <taxon>Pentapetalae</taxon>
        <taxon>asterids</taxon>
        <taxon>campanulids</taxon>
        <taxon>Asterales</taxon>
        <taxon>Asteraceae</taxon>
        <taxon>Asteroideae</taxon>
        <taxon>Anthemideae</taxon>
        <taxon>Artemisiinae</taxon>
        <taxon>Artemisia</taxon>
    </lineage>
</organism>
<keyword evidence="6 7" id="KW-0961">Cell wall biogenesis/degradation</keyword>
<dbReference type="EMBL" id="PKPP01008916">
    <property type="protein sequence ID" value="PWA49459.1"/>
    <property type="molecule type" value="Genomic_DNA"/>
</dbReference>
<proteinExistence type="inferred from homology"/>
<keyword evidence="9" id="KW-1185">Reference proteome</keyword>
<sequence length="503" mass="57565">MVMMTRQKIKRVKWRLKDVAIVIPYRSLEGHQDGLHESSLKHNQKSCLSRYQSALYRKESPYKPSYYLSSRLRQYEALHKRCGPYTESYNRTIRKLESSELTSEPSDCNYFVHMPLDGLGNKILSLASAFLYALLTNRVLLVYDNGGGIADLFCEPFPDTTWLLPQDFPILKRFETLNNKSSESYGNILNRNSSSSSFVYVHLVFGYDTQNELFFCDQDQIFLQNVSWVIMRSHFYYIPSLFLIKSFEQELAALFPEKESVFHFLGRYLFFPTNPVWDLITRYYRAYLAKSDEKLGIQIRIFKPWYLKVIINTTFTYEALPETILACSLENNLLPEFSTNDSPITPREKGKSIAVIVTSLHSGSITKIRDVYWENSAVNGDLIVVSQPSSEGSQHTGKKMHDKKAWAEIYLLSLTDKLITSSFSTFGYVAQGLGGLKPWILHMSKNGTVPNPACSRAISMEPCFHFPPSNGCKTRSSRIDIGKVVPYVTHCEDMSSGLKLVDP</sequence>
<keyword evidence="4 7" id="KW-0333">Golgi apparatus</keyword>
<evidence type="ECO:0000313" key="9">
    <source>
        <dbReference type="Proteomes" id="UP000245207"/>
    </source>
</evidence>
<gene>
    <name evidence="8" type="ORF">CTI12_AA481710</name>
</gene>
<evidence type="ECO:0000256" key="4">
    <source>
        <dbReference type="ARBA" id="ARBA00023034"/>
    </source>
</evidence>
<dbReference type="FunFam" id="3.40.50.11340:FF:000005">
    <property type="entry name" value="Galactoside 2-alpha-L-fucosyltransferase"/>
    <property type="match status" value="1"/>
</dbReference>
<evidence type="ECO:0000256" key="5">
    <source>
        <dbReference type="ARBA" id="ARBA00023180"/>
    </source>
</evidence>
<dbReference type="GO" id="GO:0042546">
    <property type="term" value="P:cell wall biogenesis"/>
    <property type="evidence" value="ECO:0007669"/>
    <property type="project" value="InterPro"/>
</dbReference>
<dbReference type="Proteomes" id="UP000245207">
    <property type="component" value="Unassembled WGS sequence"/>
</dbReference>
<accession>A0A2U1LKD8</accession>
<comment type="subcellular location">
    <subcellularLocation>
        <location evidence="7">Golgi apparatus</location>
        <location evidence="7">Golgi stack membrane</location>
        <topology evidence="7">Single-pass type II membrane protein</topology>
    </subcellularLocation>
</comment>
<dbReference type="GO" id="GO:0071555">
    <property type="term" value="P:cell wall organization"/>
    <property type="evidence" value="ECO:0007669"/>
    <property type="project" value="UniProtKB-UniRule"/>
</dbReference>
<dbReference type="EC" id="2.4.1.-" evidence="7"/>
<comment type="caution">
    <text evidence="8">The sequence shown here is derived from an EMBL/GenBank/DDBJ whole genome shotgun (WGS) entry which is preliminary data.</text>
</comment>
<dbReference type="Gene3D" id="3.40.50.11340">
    <property type="match status" value="1"/>
</dbReference>
<keyword evidence="5" id="KW-0325">Glycoprotein</keyword>
<dbReference type="Pfam" id="PF03254">
    <property type="entry name" value="XG_FTase"/>
    <property type="match status" value="1"/>
</dbReference>
<keyword evidence="3 7" id="KW-0808">Transferase</keyword>
<comment type="similarity">
    <text evidence="1 7">Belongs to the glycosyltransferase 37 family.</text>
</comment>
<dbReference type="AlphaFoldDB" id="A0A2U1LKD8"/>
<evidence type="ECO:0000313" key="8">
    <source>
        <dbReference type="EMBL" id="PWA49459.1"/>
    </source>
</evidence>
<evidence type="ECO:0000256" key="7">
    <source>
        <dbReference type="RuleBase" id="RU367004"/>
    </source>
</evidence>
<dbReference type="PANTHER" id="PTHR31889:SF2">
    <property type="entry name" value="FUCOSYLTRANSFERASE 3"/>
    <property type="match status" value="1"/>
</dbReference>
<evidence type="ECO:0000256" key="3">
    <source>
        <dbReference type="ARBA" id="ARBA00022679"/>
    </source>
</evidence>
<keyword evidence="2 7" id="KW-0328">Glycosyltransferase</keyword>
<evidence type="ECO:0000256" key="2">
    <source>
        <dbReference type="ARBA" id="ARBA00022676"/>
    </source>
</evidence>
<evidence type="ECO:0000256" key="6">
    <source>
        <dbReference type="ARBA" id="ARBA00023316"/>
    </source>
</evidence>
<dbReference type="GO" id="GO:0032580">
    <property type="term" value="C:Golgi cisterna membrane"/>
    <property type="evidence" value="ECO:0007669"/>
    <property type="project" value="UniProtKB-SubCell"/>
</dbReference>
<comment type="function">
    <text evidence="7">May be involved in cell wall biosynthesis.</text>
</comment>
<dbReference type="OrthoDB" id="428346at2759"/>
<dbReference type="GO" id="GO:0008107">
    <property type="term" value="F:galactoside 2-alpha-L-fucosyltransferase activity"/>
    <property type="evidence" value="ECO:0007669"/>
    <property type="project" value="InterPro"/>
</dbReference>
<evidence type="ECO:0000256" key="1">
    <source>
        <dbReference type="ARBA" id="ARBA00010481"/>
    </source>
</evidence>
<dbReference type="STRING" id="35608.A0A2U1LKD8"/>